<dbReference type="PANTHER" id="PTHR19848:SF8">
    <property type="entry name" value="F-BOX AND WD REPEAT DOMAIN CONTAINING 7"/>
    <property type="match status" value="1"/>
</dbReference>
<feature type="repeat" description="WD" evidence="3">
    <location>
        <begin position="624"/>
        <end position="665"/>
    </location>
</feature>
<dbReference type="InterPro" id="IPR036322">
    <property type="entry name" value="WD40_repeat_dom_sf"/>
</dbReference>
<feature type="repeat" description="WD" evidence="3">
    <location>
        <begin position="350"/>
        <end position="391"/>
    </location>
</feature>
<keyword evidence="7" id="KW-1185">Reference proteome</keyword>
<feature type="repeat" description="WD" evidence="3">
    <location>
        <begin position="432"/>
        <end position="473"/>
    </location>
</feature>
<proteinExistence type="predicted"/>
<feature type="repeat" description="WD" evidence="3">
    <location>
        <begin position="76"/>
        <end position="117"/>
    </location>
</feature>
<evidence type="ECO:0000256" key="5">
    <source>
        <dbReference type="SAM" id="Phobius"/>
    </source>
</evidence>
<organism evidence="6 7">
    <name type="scientific">Tetraparma gracilis</name>
    <dbReference type="NCBI Taxonomy" id="2962635"/>
    <lineage>
        <taxon>Eukaryota</taxon>
        <taxon>Sar</taxon>
        <taxon>Stramenopiles</taxon>
        <taxon>Ochrophyta</taxon>
        <taxon>Bolidophyceae</taxon>
        <taxon>Parmales</taxon>
        <taxon>Triparmaceae</taxon>
        <taxon>Tetraparma</taxon>
    </lineage>
</organism>
<feature type="repeat" description="WD" evidence="3">
    <location>
        <begin position="515"/>
        <end position="542"/>
    </location>
</feature>
<dbReference type="EMBL" id="BRYB01001753">
    <property type="protein sequence ID" value="GMI32866.1"/>
    <property type="molecule type" value="Genomic_DNA"/>
</dbReference>
<accession>A0ABQ6MUM3</accession>
<feature type="repeat" description="WD" evidence="3">
    <location>
        <begin position="117"/>
        <end position="158"/>
    </location>
</feature>
<feature type="transmembrane region" description="Helical" evidence="5">
    <location>
        <begin position="1247"/>
        <end position="1267"/>
    </location>
</feature>
<dbReference type="PRINTS" id="PR00320">
    <property type="entry name" value="GPROTEINBRPT"/>
</dbReference>
<name>A0ABQ6MUM3_9STRA</name>
<feature type="non-terminal residue" evidence="6">
    <location>
        <position position="1"/>
    </location>
</feature>
<dbReference type="InterPro" id="IPR020472">
    <property type="entry name" value="WD40_PAC1"/>
</dbReference>
<keyword evidence="5" id="KW-1133">Transmembrane helix</keyword>
<keyword evidence="2" id="KW-0677">Repeat</keyword>
<keyword evidence="1 3" id="KW-0853">WD repeat</keyword>
<feature type="transmembrane region" description="Helical" evidence="5">
    <location>
        <begin position="1423"/>
        <end position="1444"/>
    </location>
</feature>
<feature type="transmembrane region" description="Helical" evidence="5">
    <location>
        <begin position="1182"/>
        <end position="1199"/>
    </location>
</feature>
<dbReference type="PROSITE" id="PS50082">
    <property type="entry name" value="WD_REPEATS_2"/>
    <property type="match status" value="14"/>
</dbReference>
<feature type="repeat" description="WD" evidence="3">
    <location>
        <begin position="1"/>
        <end position="35"/>
    </location>
</feature>
<feature type="transmembrane region" description="Helical" evidence="5">
    <location>
        <begin position="1322"/>
        <end position="1346"/>
    </location>
</feature>
<feature type="region of interest" description="Disordered" evidence="4">
    <location>
        <begin position="1538"/>
        <end position="1568"/>
    </location>
</feature>
<comment type="caution">
    <text evidence="6">The sequence shown here is derived from an EMBL/GenBank/DDBJ whole genome shotgun (WGS) entry which is preliminary data.</text>
</comment>
<feature type="repeat" description="WD" evidence="3">
    <location>
        <begin position="263"/>
        <end position="304"/>
    </location>
</feature>
<feature type="compositionally biased region" description="Basic and acidic residues" evidence="4">
    <location>
        <begin position="1556"/>
        <end position="1568"/>
    </location>
</feature>
<feature type="repeat" description="WD" evidence="3">
    <location>
        <begin position="473"/>
        <end position="514"/>
    </location>
</feature>
<evidence type="ECO:0000256" key="1">
    <source>
        <dbReference type="ARBA" id="ARBA00022574"/>
    </source>
</evidence>
<reference evidence="6 7" key="1">
    <citation type="journal article" date="2023" name="Commun. Biol.">
        <title>Genome analysis of Parmales, the sister group of diatoms, reveals the evolutionary specialization of diatoms from phago-mixotrophs to photoautotrophs.</title>
        <authorList>
            <person name="Ban H."/>
            <person name="Sato S."/>
            <person name="Yoshikawa S."/>
            <person name="Yamada K."/>
            <person name="Nakamura Y."/>
            <person name="Ichinomiya M."/>
            <person name="Sato N."/>
            <person name="Blanc-Mathieu R."/>
            <person name="Endo H."/>
            <person name="Kuwata A."/>
            <person name="Ogata H."/>
        </authorList>
    </citation>
    <scope>NUCLEOTIDE SEQUENCE [LARGE SCALE GENOMIC DNA]</scope>
</reference>
<feature type="compositionally biased region" description="Basic residues" evidence="4">
    <location>
        <begin position="1543"/>
        <end position="1555"/>
    </location>
</feature>
<evidence type="ECO:0000313" key="7">
    <source>
        <dbReference type="Proteomes" id="UP001165060"/>
    </source>
</evidence>
<dbReference type="InterPro" id="IPR019775">
    <property type="entry name" value="WD40_repeat_CS"/>
</dbReference>
<dbReference type="PANTHER" id="PTHR19848">
    <property type="entry name" value="WD40 REPEAT PROTEIN"/>
    <property type="match status" value="1"/>
</dbReference>
<feature type="repeat" description="WD" evidence="3">
    <location>
        <begin position="305"/>
        <end position="335"/>
    </location>
</feature>
<dbReference type="SUPFAM" id="SSF50978">
    <property type="entry name" value="WD40 repeat-like"/>
    <property type="match status" value="2"/>
</dbReference>
<feature type="repeat" description="WD" evidence="3">
    <location>
        <begin position="391"/>
        <end position="432"/>
    </location>
</feature>
<dbReference type="Gene3D" id="2.130.10.10">
    <property type="entry name" value="YVTN repeat-like/Quinoprotein amine dehydrogenase"/>
    <property type="match status" value="6"/>
</dbReference>
<evidence type="ECO:0000256" key="3">
    <source>
        <dbReference type="PROSITE-ProRule" id="PRU00221"/>
    </source>
</evidence>
<evidence type="ECO:0000256" key="4">
    <source>
        <dbReference type="SAM" id="MobiDB-lite"/>
    </source>
</evidence>
<feature type="transmembrane region" description="Helical" evidence="5">
    <location>
        <begin position="1288"/>
        <end position="1310"/>
    </location>
</feature>
<evidence type="ECO:0000256" key="2">
    <source>
        <dbReference type="ARBA" id="ARBA00022737"/>
    </source>
</evidence>
<feature type="repeat" description="WD" evidence="3">
    <location>
        <begin position="35"/>
        <end position="76"/>
    </location>
</feature>
<gene>
    <name evidence="6" type="ORF">TeGR_g2991</name>
</gene>
<dbReference type="Proteomes" id="UP001165060">
    <property type="component" value="Unassembled WGS sequence"/>
</dbReference>
<dbReference type="PROSITE" id="PS50294">
    <property type="entry name" value="WD_REPEATS_REGION"/>
    <property type="match status" value="13"/>
</dbReference>
<dbReference type="Pfam" id="PF00400">
    <property type="entry name" value="WD40"/>
    <property type="match status" value="14"/>
</dbReference>
<dbReference type="InterPro" id="IPR015943">
    <property type="entry name" value="WD40/YVTN_repeat-like_dom_sf"/>
</dbReference>
<feature type="repeat" description="WD" evidence="3">
    <location>
        <begin position="159"/>
        <end position="182"/>
    </location>
</feature>
<dbReference type="PROSITE" id="PS00678">
    <property type="entry name" value="WD_REPEATS_1"/>
    <property type="match status" value="6"/>
</dbReference>
<dbReference type="CDD" id="cd00200">
    <property type="entry name" value="WD40"/>
    <property type="match status" value="2"/>
</dbReference>
<protein>
    <submittedName>
        <fullName evidence="6">Uncharacterized protein</fullName>
    </submittedName>
</protein>
<sequence length="1568" mass="171856">VTSVAFSPDNKFLASGSDDSTIRVVELATGKEKVFKGHKHFVHSVAWHPDGKSIVSGSGDNTVRVWNVETKEAVEFEGHTKSVTCVAFDKTGDFIASASEDKTVRVWTVATKEFKVLEDHDDSVFSVSWSPTSHFLVSGSSDKTLRIWDVAAGSVTRTLEGHTDCVRSVAWSPDGQLIASGSRPLTMLEKAMPYMKVGIAAMKAVNGPLAALFGVPTPKIPTGVIERASKEVSAMDQESTVAEFDVLHVRIWDAESGEVVSVLEGHTSYVNSVAWDPTSALVVSGSADNTVRVWNVAAKAAIKTIHGHSDSVSGVAWSSDGTSIASGSRDNTAMVTRPVEIQAHRYQDVFKGHTEIVMSVAFSPDNKFLASGSDDKTIRVVELAAGKEEVFEGHKHFVHSVAWHPDGKSIVSGSGDNTVRVWNVETKEAVEFEGHTKSVTCVAFDKTGDFIASASEDKTVRVWTVATKEFKVLEDHDDSVFSVSWSPTSHFLVSGSSDKTLRIWDVAAGSVTRTLEGHTDCVRSVAWSPDGQLIASGSSDETGQLEKKAMPYMVEEWLAGLEEQKVGIAAMKMFGAPIPEIPTGVIERASKEVSAMDQESTVAEFDVLHVRIWDAESGEVVSVLEGHTSYVNSVAWDPTSALVVSGSADNTVRVWDVAAKAATKTIHGHSDSVSGVAWSSDGTSIASGSRDNTAMVTRPVEIQAGGRTIAMGLRQQSSRLVEDGVAEMAAAGGKLFSRWLFSWFDDLQKDAKFSELVMFLEAFWDVMEEKSASPDTTDKAFGERLQATVKQFIADVKAKAPNLLPDLVLDTTTKQRQKLAGTRVMQTLVDELSKTGASPPLEIHAGYGTIAEGLRQQSQRLVEDGVVEMAAAFDSFPLYPWLAQLALDGETKFSELTMLFEATWNVMEEKSASPDATDKAFGGERLQATVKQFIVDVKAKAPNLLPDLVQLVSTKQLQELAGTKVMQTLVDELSKTGASPPLEIHAGYETIAEGLRQQSQRLVKKGVVEIVYSFPLYPWLYRLYIDTRRLDRGRLIRMNDIRVGWAACGLGGVALDKETIFSELTMLFEAFWDVMEEKSASSDATDKAFGDRTFKQFIADVKAEAPDLLPDLVLDTTTEQRQKLAGTRVMQTLVHELSKAGAMGVYEVEVVVYCVLVVCLTRTSYICKFAATVDEVTGNASHMAWIVSTLILAIAFIAREAMQIAAAFKIDTASAYFSSFWNFVDLASASLAIATVASSLVSGPGETFNHLASVTVFFMWLKMLGLIKALNQQVATFVLMLSNILADIRAFLFVMLLVIIMFGHALFMVLGTRDEGVFPTTYAYAISVVFMFIIVIVMLNVLIAIVSDSYANAMVKSTELFWLARLELVAEVSTTFKNTIGRIDYKKVDEWAQNRGKMEGRAVGVISFLFQANKWQGAMAWPIRILCCPITLVYIPFFILYKFVIVESLLQPFTKKLAARARSEVTLELSNPNSSDDGDWSGRVLDIVQRINSNTDEASLKQLSLLKERSDKQHDELAALRTENTEMKAMMKAMMSMMEESKKKGHARRRRRVHREHRDEGDDGGHEA</sequence>
<dbReference type="InterPro" id="IPR001680">
    <property type="entry name" value="WD40_rpt"/>
</dbReference>
<keyword evidence="5" id="KW-0472">Membrane</keyword>
<evidence type="ECO:0000313" key="6">
    <source>
        <dbReference type="EMBL" id="GMI32866.1"/>
    </source>
</evidence>
<feature type="repeat" description="WD" evidence="3">
    <location>
        <begin position="666"/>
        <end position="696"/>
    </location>
</feature>
<dbReference type="SMART" id="SM00320">
    <property type="entry name" value="WD40"/>
    <property type="match status" value="14"/>
</dbReference>
<keyword evidence="5" id="KW-0812">Transmembrane</keyword>
<feature type="transmembrane region" description="Helical" evidence="5">
    <location>
        <begin position="1220"/>
        <end position="1241"/>
    </location>
</feature>